<evidence type="ECO:0000256" key="1">
    <source>
        <dbReference type="SAM" id="MobiDB-lite"/>
    </source>
</evidence>
<dbReference type="EMBL" id="JAZDUE010000007">
    <property type="protein sequence ID" value="MEE4023552.1"/>
    <property type="molecule type" value="Genomic_DNA"/>
</dbReference>
<dbReference type="InterPro" id="IPR051678">
    <property type="entry name" value="AGP_Transferase"/>
</dbReference>
<evidence type="ECO:0000313" key="3">
    <source>
        <dbReference type="EMBL" id="MEE4023552.1"/>
    </source>
</evidence>
<feature type="region of interest" description="Disordered" evidence="1">
    <location>
        <begin position="1"/>
        <end position="21"/>
    </location>
</feature>
<dbReference type="RefSeq" id="WP_330504934.1">
    <property type="nucleotide sequence ID" value="NZ_JAZDUE010000007.1"/>
</dbReference>
<sequence>MTTEPTVGQVDRLQRSGRDTTSLPDALAQWLSGHLPDGAEPSVTVEAAQDANGMSSETIPVSARWTVGGGQAEELWVMRMAPRDTDIPVFPTYRMDHQFEVIRGVAESSAGSEVPVPRVRFLEASGDVLGVPFFLMDRCTGDVPPDVMPYTFGDNWLADASADDQRRVQDSTVALLASLHAISNPQEQFGFLDDTRPEGANALRRDLAWLRSWYEYSVHGSETPGDAGVGRSPLADRALAWLDRNFPERAAAREPVLCWGDARIGNVMYENFAPAAVLDWEMSRIGPRELDVAWMIFAHMVFQELVHLADLPGMPDFLREDDVRTTYRDRTGVELDDLRWFYVFAAVQWCCVFMRTGARRIHFGEMEPPEDIDSTLFYHRALLERLIAEDL</sequence>
<dbReference type="Pfam" id="PF01636">
    <property type="entry name" value="APH"/>
    <property type="match status" value="1"/>
</dbReference>
<protein>
    <submittedName>
        <fullName evidence="3">Phosphotransferase family protein</fullName>
    </submittedName>
</protein>
<dbReference type="InterPro" id="IPR002575">
    <property type="entry name" value="Aminoglycoside_PTrfase"/>
</dbReference>
<evidence type="ECO:0000313" key="4">
    <source>
        <dbReference type="Proteomes" id="UP001335729"/>
    </source>
</evidence>
<name>A0ABU7MT95_9ACTN</name>
<comment type="caution">
    <text evidence="3">The sequence shown here is derived from an EMBL/GenBank/DDBJ whole genome shotgun (WGS) entry which is preliminary data.</text>
</comment>
<keyword evidence="4" id="KW-1185">Reference proteome</keyword>
<proteinExistence type="predicted"/>
<dbReference type="SUPFAM" id="SSF56112">
    <property type="entry name" value="Protein kinase-like (PK-like)"/>
    <property type="match status" value="1"/>
</dbReference>
<reference evidence="3 4" key="1">
    <citation type="submission" date="2024-01" db="EMBL/GenBank/DDBJ databases">
        <title>Draft genome sequence of Gordonia sp. PKS22-38.</title>
        <authorList>
            <person name="Suphannarot A."/>
            <person name="Mingma R."/>
        </authorList>
    </citation>
    <scope>NUCLEOTIDE SEQUENCE [LARGE SCALE GENOMIC DNA]</scope>
    <source>
        <strain evidence="3 4">PKS22-38</strain>
    </source>
</reference>
<evidence type="ECO:0000259" key="2">
    <source>
        <dbReference type="Pfam" id="PF01636"/>
    </source>
</evidence>
<dbReference type="PANTHER" id="PTHR21310:SF40">
    <property type="entry name" value="AMINOGLYCOSIDE PHOSPHOTRANSFERASE DOMAIN-CONTAINING PROTEIN-RELATED"/>
    <property type="match status" value="1"/>
</dbReference>
<dbReference type="Gene3D" id="3.90.1200.10">
    <property type="match status" value="1"/>
</dbReference>
<accession>A0ABU7MT95</accession>
<dbReference type="InterPro" id="IPR041726">
    <property type="entry name" value="ACAD10_11_N"/>
</dbReference>
<gene>
    <name evidence="3" type="ORF">V1Y59_10715</name>
</gene>
<dbReference type="Gene3D" id="3.30.200.20">
    <property type="entry name" value="Phosphorylase Kinase, domain 1"/>
    <property type="match status" value="1"/>
</dbReference>
<dbReference type="InterPro" id="IPR011009">
    <property type="entry name" value="Kinase-like_dom_sf"/>
</dbReference>
<dbReference type="PANTHER" id="PTHR21310">
    <property type="entry name" value="AMINOGLYCOSIDE PHOSPHOTRANSFERASE-RELATED-RELATED"/>
    <property type="match status" value="1"/>
</dbReference>
<feature type="domain" description="Aminoglycoside phosphotransferase" evidence="2">
    <location>
        <begin position="98"/>
        <end position="298"/>
    </location>
</feature>
<dbReference type="Proteomes" id="UP001335729">
    <property type="component" value="Unassembled WGS sequence"/>
</dbReference>
<organism evidence="3 4">
    <name type="scientific">Gordonia prachuapensis</name>
    <dbReference type="NCBI Taxonomy" id="3115651"/>
    <lineage>
        <taxon>Bacteria</taxon>
        <taxon>Bacillati</taxon>
        <taxon>Actinomycetota</taxon>
        <taxon>Actinomycetes</taxon>
        <taxon>Mycobacteriales</taxon>
        <taxon>Gordoniaceae</taxon>
        <taxon>Gordonia</taxon>
    </lineage>
</organism>
<dbReference type="CDD" id="cd05154">
    <property type="entry name" value="ACAD10_11_N-like"/>
    <property type="match status" value="1"/>
</dbReference>